<dbReference type="OrthoDB" id="8019190at2759"/>
<comment type="caution">
    <text evidence="3">The sequence shown here is derived from an EMBL/GenBank/DDBJ whole genome shotgun (WGS) entry which is preliminary data.</text>
</comment>
<dbReference type="EMBL" id="JYDI01000409">
    <property type="protein sequence ID" value="KRY45107.1"/>
    <property type="molecule type" value="Genomic_DNA"/>
</dbReference>
<evidence type="ECO:0000259" key="2">
    <source>
        <dbReference type="Pfam" id="PF17921"/>
    </source>
</evidence>
<dbReference type="STRING" id="45882.A0A0V1C8L6"/>
<accession>A0A0V1C8L6</accession>
<proteinExistence type="predicted"/>
<dbReference type="InterPro" id="IPR041588">
    <property type="entry name" value="Integrase_H2C2"/>
</dbReference>
<reference evidence="3 4" key="1">
    <citation type="submission" date="2015-01" db="EMBL/GenBank/DDBJ databases">
        <title>Evolution of Trichinella species and genotypes.</title>
        <authorList>
            <person name="Korhonen P.K."/>
            <person name="Edoardo P."/>
            <person name="Giuseppe L.R."/>
            <person name="Gasser R.B."/>
        </authorList>
    </citation>
    <scope>NUCLEOTIDE SEQUENCE [LARGE SCALE GENOMIC DNA]</scope>
    <source>
        <strain evidence="3">ISS120</strain>
    </source>
</reference>
<protein>
    <recommendedName>
        <fullName evidence="2">Integrase zinc-binding domain-containing protein</fullName>
    </recommendedName>
</protein>
<feature type="domain" description="Integrase zinc-binding" evidence="2">
    <location>
        <begin position="48"/>
        <end position="87"/>
    </location>
</feature>
<dbReference type="AlphaFoldDB" id="A0A0V1C8L6"/>
<dbReference type="Pfam" id="PF17921">
    <property type="entry name" value="Integrase_H2C2"/>
    <property type="match status" value="1"/>
</dbReference>
<dbReference type="PANTHER" id="PTHR47331:SF6">
    <property type="entry name" value="DOUBLECORTIN DOMAIN-CONTAINING PROTEIN"/>
    <property type="match status" value="1"/>
</dbReference>
<evidence type="ECO:0000313" key="4">
    <source>
        <dbReference type="Proteomes" id="UP000054653"/>
    </source>
</evidence>
<gene>
    <name evidence="3" type="ORF">T03_9878</name>
</gene>
<feature type="region of interest" description="Disordered" evidence="1">
    <location>
        <begin position="371"/>
        <end position="390"/>
    </location>
</feature>
<sequence length="399" mass="44994">MKRLQEFSPFLDEFCIQRFGGRLGRAHLDGDTKYPALLPHRGPYLRQLHAGVEQTHAAFRERFWILRGRSTVKRVLRGCTTCQRVSPPPCQQRMSELPEMRVEAAGPFVNVGPLLIRGHSPNRLMQKGYACIFSYIVVRAIHLELFPPCAAQVHHTAWTTGYHAVRQLPDPPPVEPLLAKRLRRSELESRLTAPGHGTHQMDTVLLEHASRCEGYWKRLLRSVKLALRKTVGRSLLTFDELQTVLCEVEARINDRPLTLVSSVAQDELALNPAQFLIGWSLATLPDGNGGARSTGMKHLLRRRAHQKKVIAHLWKRWRRERRHESETSYSLVILAHREAAGLSAVSSKFSLELMDSLSPLVWKLQQERSAGPSVHSPCSSQQRDGDGHCASGGSLLEIL</sequence>
<evidence type="ECO:0000256" key="1">
    <source>
        <dbReference type="SAM" id="MobiDB-lite"/>
    </source>
</evidence>
<organism evidence="3 4">
    <name type="scientific">Trichinella britovi</name>
    <name type="common">Parasitic roundworm</name>
    <dbReference type="NCBI Taxonomy" id="45882"/>
    <lineage>
        <taxon>Eukaryota</taxon>
        <taxon>Metazoa</taxon>
        <taxon>Ecdysozoa</taxon>
        <taxon>Nematoda</taxon>
        <taxon>Enoplea</taxon>
        <taxon>Dorylaimia</taxon>
        <taxon>Trichinellida</taxon>
        <taxon>Trichinellidae</taxon>
        <taxon>Trichinella</taxon>
    </lineage>
</organism>
<dbReference type="PANTHER" id="PTHR47331">
    <property type="entry name" value="PHD-TYPE DOMAIN-CONTAINING PROTEIN"/>
    <property type="match status" value="1"/>
</dbReference>
<evidence type="ECO:0000313" key="3">
    <source>
        <dbReference type="EMBL" id="KRY45107.1"/>
    </source>
</evidence>
<keyword evidence="4" id="KW-1185">Reference proteome</keyword>
<name>A0A0V1C8L6_TRIBR</name>
<dbReference type="Proteomes" id="UP000054653">
    <property type="component" value="Unassembled WGS sequence"/>
</dbReference>